<name>A0AAV3ZZK9_9GAST</name>
<comment type="caution">
    <text evidence="2">The sequence shown here is derived from an EMBL/GenBank/DDBJ whole genome shotgun (WGS) entry which is preliminary data.</text>
</comment>
<dbReference type="GO" id="GO:0072344">
    <property type="term" value="P:rescue of stalled ribosome"/>
    <property type="evidence" value="ECO:0007669"/>
    <property type="project" value="TreeGrafter"/>
</dbReference>
<evidence type="ECO:0000259" key="1">
    <source>
        <dbReference type="Pfam" id="PF05670"/>
    </source>
</evidence>
<dbReference type="GO" id="GO:1990112">
    <property type="term" value="C:RQC complex"/>
    <property type="evidence" value="ECO:0007669"/>
    <property type="project" value="TreeGrafter"/>
</dbReference>
<evidence type="ECO:0000313" key="2">
    <source>
        <dbReference type="EMBL" id="GFO00472.1"/>
    </source>
</evidence>
<dbReference type="PANTHER" id="PTHR15239">
    <property type="entry name" value="NUCLEAR EXPORT MEDIATOR FACTOR NEMF"/>
    <property type="match status" value="1"/>
</dbReference>
<organism evidence="2 3">
    <name type="scientific">Plakobranchus ocellatus</name>
    <dbReference type="NCBI Taxonomy" id="259542"/>
    <lineage>
        <taxon>Eukaryota</taxon>
        <taxon>Metazoa</taxon>
        <taxon>Spiralia</taxon>
        <taxon>Lophotrochozoa</taxon>
        <taxon>Mollusca</taxon>
        <taxon>Gastropoda</taxon>
        <taxon>Heterobranchia</taxon>
        <taxon>Euthyneura</taxon>
        <taxon>Panpulmonata</taxon>
        <taxon>Sacoglossa</taxon>
        <taxon>Placobranchoidea</taxon>
        <taxon>Plakobranchidae</taxon>
        <taxon>Plakobranchus</taxon>
    </lineage>
</organism>
<dbReference type="GO" id="GO:1990116">
    <property type="term" value="P:ribosome-associated ubiquitin-dependent protein catabolic process"/>
    <property type="evidence" value="ECO:0007669"/>
    <property type="project" value="TreeGrafter"/>
</dbReference>
<dbReference type="AlphaFoldDB" id="A0AAV3ZZK9"/>
<reference evidence="2 3" key="1">
    <citation type="journal article" date="2021" name="Elife">
        <title>Chloroplast acquisition without the gene transfer in kleptoplastic sea slugs, Plakobranchus ocellatus.</title>
        <authorList>
            <person name="Maeda T."/>
            <person name="Takahashi S."/>
            <person name="Yoshida T."/>
            <person name="Shimamura S."/>
            <person name="Takaki Y."/>
            <person name="Nagai Y."/>
            <person name="Toyoda A."/>
            <person name="Suzuki Y."/>
            <person name="Arimoto A."/>
            <person name="Ishii H."/>
            <person name="Satoh N."/>
            <person name="Nishiyama T."/>
            <person name="Hasebe M."/>
            <person name="Maruyama T."/>
            <person name="Minagawa J."/>
            <person name="Obokata J."/>
            <person name="Shigenobu S."/>
        </authorList>
    </citation>
    <scope>NUCLEOTIDE SEQUENCE [LARGE SCALE GENOMIC DNA]</scope>
</reference>
<feature type="non-terminal residue" evidence="2">
    <location>
        <position position="1"/>
    </location>
</feature>
<dbReference type="InterPro" id="IPR008532">
    <property type="entry name" value="NFACT_RNA-bd"/>
</dbReference>
<proteinExistence type="predicted"/>
<dbReference type="InterPro" id="IPR051608">
    <property type="entry name" value="RQC_Subunit_NEMF"/>
</dbReference>
<dbReference type="GO" id="GO:0000049">
    <property type="term" value="F:tRNA binding"/>
    <property type="evidence" value="ECO:0007669"/>
    <property type="project" value="TreeGrafter"/>
</dbReference>
<dbReference type="EMBL" id="BLXT01003105">
    <property type="protein sequence ID" value="GFO00472.1"/>
    <property type="molecule type" value="Genomic_DNA"/>
</dbReference>
<dbReference type="Proteomes" id="UP000735302">
    <property type="component" value="Unassembled WGS sequence"/>
</dbReference>
<protein>
    <submittedName>
        <fullName evidence="2">Nuclear export mediator factor nemf</fullName>
    </submittedName>
</protein>
<keyword evidence="3" id="KW-1185">Reference proteome</keyword>
<feature type="domain" description="NFACT RNA-binding" evidence="1">
    <location>
        <begin position="3"/>
        <end position="113"/>
    </location>
</feature>
<sequence length="114" mass="12581">FEKFLWFISSENYLVIGGRDQQQNEMVVKKYLHAGDLYVHADLHGASSCIVKNPGGDPVPPKTLNEAGTMAICNSAAWDSKVVTSAWWVYHDQVSKTAPSGEYLSTGSFMIRGK</sequence>
<evidence type="ECO:0000313" key="3">
    <source>
        <dbReference type="Proteomes" id="UP000735302"/>
    </source>
</evidence>
<dbReference type="Pfam" id="PF05670">
    <property type="entry name" value="NFACT-R_1"/>
    <property type="match status" value="1"/>
</dbReference>
<dbReference type="GO" id="GO:0043023">
    <property type="term" value="F:ribosomal large subunit binding"/>
    <property type="evidence" value="ECO:0007669"/>
    <property type="project" value="TreeGrafter"/>
</dbReference>
<accession>A0AAV3ZZK9</accession>
<gene>
    <name evidence="2" type="ORF">PoB_002697700</name>
</gene>
<dbReference type="PANTHER" id="PTHR15239:SF6">
    <property type="entry name" value="RIBOSOME QUALITY CONTROL COMPLEX SUBUNIT NEMF"/>
    <property type="match status" value="1"/>
</dbReference>